<dbReference type="InterPro" id="IPR036812">
    <property type="entry name" value="NAD(P)_OxRdtase_dom_sf"/>
</dbReference>
<sequence length="61" mass="7135">MAAQIMLKFLLQSGFMVISGSQNSLHTKENIEIFDCDFRDEEMENFRNINRDTSNWLGYQG</sequence>
<dbReference type="AlphaFoldDB" id="A0A1L7LK44"/>
<reference evidence="1 2" key="1">
    <citation type="journal article" date="2016" name="Microbiol. Immunol.">
        <title>Complete genome sequence of Streptococcus troglodytae TKU31 isolated from the oral cavity of a chimpanzee (Pan troglodytes).</title>
        <authorList>
            <person name="Okamoto M."/>
            <person name="Naito M."/>
            <person name="Miyanohara M."/>
            <person name="Imai S."/>
            <person name="Nomura Y."/>
            <person name="Saito W."/>
            <person name="Momoi Y."/>
            <person name="Takada K."/>
            <person name="Miyabe-Nishiwaki T."/>
            <person name="Tomonaga M."/>
            <person name="Hanada N."/>
        </authorList>
    </citation>
    <scope>NUCLEOTIDE SEQUENCE [LARGE SCALE GENOMIC DNA]</scope>
    <source>
        <strain evidence="2">TKU 31</strain>
    </source>
</reference>
<keyword evidence="2" id="KW-1185">Reference proteome</keyword>
<dbReference type="EMBL" id="AP014612">
    <property type="protein sequence ID" value="BAQ24488.1"/>
    <property type="molecule type" value="Genomic_DNA"/>
</dbReference>
<dbReference type="Proteomes" id="UP000217758">
    <property type="component" value="Chromosome"/>
</dbReference>
<dbReference type="Gene3D" id="3.20.20.100">
    <property type="entry name" value="NADP-dependent oxidoreductase domain"/>
    <property type="match status" value="1"/>
</dbReference>
<protein>
    <submittedName>
        <fullName evidence="1">Morphine 6-dehydrogenase</fullName>
    </submittedName>
</protein>
<accession>A0A1L7LK44</accession>
<dbReference type="SUPFAM" id="SSF51430">
    <property type="entry name" value="NAD(P)-linked oxidoreductase"/>
    <property type="match status" value="1"/>
</dbReference>
<proteinExistence type="predicted"/>
<gene>
    <name evidence="1" type="ORF">SRT_12270</name>
</gene>
<dbReference type="KEGG" id="strg:SRT_12270"/>
<evidence type="ECO:0000313" key="1">
    <source>
        <dbReference type="EMBL" id="BAQ24488.1"/>
    </source>
</evidence>
<name>A0A1L7LK44_9STRE</name>
<organism evidence="1 2">
    <name type="scientific">Streptococcus troglodytae</name>
    <dbReference type="NCBI Taxonomy" id="1111760"/>
    <lineage>
        <taxon>Bacteria</taxon>
        <taxon>Bacillati</taxon>
        <taxon>Bacillota</taxon>
        <taxon>Bacilli</taxon>
        <taxon>Lactobacillales</taxon>
        <taxon>Streptococcaceae</taxon>
        <taxon>Streptococcus</taxon>
    </lineage>
</organism>
<evidence type="ECO:0000313" key="2">
    <source>
        <dbReference type="Proteomes" id="UP000217758"/>
    </source>
</evidence>
<dbReference type="RefSeq" id="WP_128833403.1">
    <property type="nucleotide sequence ID" value="NZ_AP014612.1"/>
</dbReference>